<protein>
    <recommendedName>
        <fullName evidence="4">Ras-GEF domain-containing protein</fullName>
    </recommendedName>
</protein>
<evidence type="ECO:0000256" key="3">
    <source>
        <dbReference type="SAM" id="MobiDB-lite"/>
    </source>
</evidence>
<feature type="coiled-coil region" evidence="2">
    <location>
        <begin position="43"/>
        <end position="70"/>
    </location>
</feature>
<dbReference type="EMBL" id="PJQM01001796">
    <property type="protein sequence ID" value="RCI00838.1"/>
    <property type="molecule type" value="Genomic_DNA"/>
</dbReference>
<keyword evidence="2" id="KW-0175">Coiled coil</keyword>
<dbReference type="InterPro" id="IPR023578">
    <property type="entry name" value="Ras_GEF_dom_sf"/>
</dbReference>
<keyword evidence="1" id="KW-0344">Guanine-nucleotide releasing factor</keyword>
<keyword evidence="6" id="KW-1185">Reference proteome</keyword>
<dbReference type="InterPro" id="IPR036964">
    <property type="entry name" value="RASGEF_cat_dom_sf"/>
</dbReference>
<feature type="compositionally biased region" description="Basic and acidic residues" evidence="3">
    <location>
        <begin position="468"/>
        <end position="492"/>
    </location>
</feature>
<dbReference type="OrthoDB" id="10254377at2759"/>
<dbReference type="InterPro" id="IPR001895">
    <property type="entry name" value="RASGEF_cat_dom"/>
</dbReference>
<feature type="compositionally biased region" description="Acidic residues" evidence="3">
    <location>
        <begin position="552"/>
        <end position="569"/>
    </location>
</feature>
<dbReference type="STRING" id="4846.A0A367KF82"/>
<organism evidence="5 6">
    <name type="scientific">Rhizopus stolonifer</name>
    <name type="common">Rhizopus nigricans</name>
    <dbReference type="NCBI Taxonomy" id="4846"/>
    <lineage>
        <taxon>Eukaryota</taxon>
        <taxon>Fungi</taxon>
        <taxon>Fungi incertae sedis</taxon>
        <taxon>Mucoromycota</taxon>
        <taxon>Mucoromycotina</taxon>
        <taxon>Mucoromycetes</taxon>
        <taxon>Mucorales</taxon>
        <taxon>Mucorineae</taxon>
        <taxon>Rhizopodaceae</taxon>
        <taxon>Rhizopus</taxon>
    </lineage>
</organism>
<dbReference type="GO" id="GO:0005085">
    <property type="term" value="F:guanyl-nucleotide exchange factor activity"/>
    <property type="evidence" value="ECO:0007669"/>
    <property type="project" value="UniProtKB-KW"/>
</dbReference>
<evidence type="ECO:0000256" key="1">
    <source>
        <dbReference type="PROSITE-ProRule" id="PRU00168"/>
    </source>
</evidence>
<feature type="compositionally biased region" description="Basic and acidic residues" evidence="3">
    <location>
        <begin position="639"/>
        <end position="656"/>
    </location>
</feature>
<evidence type="ECO:0000313" key="5">
    <source>
        <dbReference type="EMBL" id="RCI00838.1"/>
    </source>
</evidence>
<feature type="region of interest" description="Disordered" evidence="3">
    <location>
        <begin position="429"/>
        <end position="656"/>
    </location>
</feature>
<comment type="caution">
    <text evidence="5">The sequence shown here is derived from an EMBL/GenBank/DDBJ whole genome shotgun (WGS) entry which is preliminary data.</text>
</comment>
<dbReference type="AlphaFoldDB" id="A0A367KF82"/>
<dbReference type="Gene3D" id="1.10.840.10">
    <property type="entry name" value="Ras guanine-nucleotide exchange factors catalytic domain"/>
    <property type="match status" value="1"/>
</dbReference>
<evidence type="ECO:0000256" key="2">
    <source>
        <dbReference type="SAM" id="Coils"/>
    </source>
</evidence>
<feature type="compositionally biased region" description="Acidic residues" evidence="3">
    <location>
        <begin position="600"/>
        <end position="611"/>
    </location>
</feature>
<dbReference type="GO" id="GO:0007264">
    <property type="term" value="P:small GTPase-mediated signal transduction"/>
    <property type="evidence" value="ECO:0007669"/>
    <property type="project" value="InterPro"/>
</dbReference>
<sequence>MQKGTAKRLPLVPLSPLIQTSCEYAKSLAHTTQLLSEEPSGTSSILEKDLAQQREKLDQLTKNMQSIQSLFLTGLDSYQVAKEIAYINCNLFRMVILDEKKLSNFDKQSNIIPLLDFHRYLSHAFAHMLIYGDDSSPKKSSSNSMVAQLIQIAYILLHIYRDFSGCAAIMTCLHMPEVQRLQFVWHQCPTKYLNVYKEIVAILSPYNQYEAYHHQLWLHTSRFLNTTPNKSQMIAVPFMHAHLGIIRNLVHTQRLSSPFVKDDAVEVILSESSQQALASVTRLLAFCQQHAHIHPIELEKYSTPIMTHRRLSFQSSQRSSAKPIHSIKLTIGPCSELDGLRSSPTIYHWLVSRAYLTKSQLHSESMYVAPLAAGEVNLETEQDDDDDMYWEFFEQEVPTKVVSSHSLAPAKPPKQLKDQQTVVDELVIHKPPEINKQQTSSKSDMNDNGNSNDNRNSTSSKKSTVSNTKEDVARNTETKDMDSGSKSSRSEDNFEILEYEQNKTKNMPTKTENNEESTEQNADKSKKPLLSPTAPEFVPQKLQRSLEKFNDNDDDDDVIILTEEDDEEWAGYPLDSTPSQTVADTEDDEEWTGYPITSSQEEDEEEEDEEEVWRGYPVPQEEEEDEQLLPSPISPFTPRADEELTGHSNEEWKGYQKTLEEAANPTETHVWNNNAIGKAAARRMQYSVSNVDTRKRLPSVFAPSAST</sequence>
<dbReference type="Pfam" id="PF00617">
    <property type="entry name" value="RasGEF"/>
    <property type="match status" value="1"/>
</dbReference>
<evidence type="ECO:0000259" key="4">
    <source>
        <dbReference type="PROSITE" id="PS50009"/>
    </source>
</evidence>
<proteinExistence type="predicted"/>
<name>A0A367KF82_RHIST</name>
<reference evidence="5 6" key="1">
    <citation type="journal article" date="2018" name="G3 (Bethesda)">
        <title>Phylogenetic and Phylogenomic Definition of Rhizopus Species.</title>
        <authorList>
            <person name="Gryganskyi A.P."/>
            <person name="Golan J."/>
            <person name="Dolatabadi S."/>
            <person name="Mondo S."/>
            <person name="Robb S."/>
            <person name="Idnurm A."/>
            <person name="Muszewska A."/>
            <person name="Steczkiewicz K."/>
            <person name="Masonjones S."/>
            <person name="Liao H.L."/>
            <person name="Gajdeczka M.T."/>
            <person name="Anike F."/>
            <person name="Vuek A."/>
            <person name="Anishchenko I.M."/>
            <person name="Voigt K."/>
            <person name="de Hoog G.S."/>
            <person name="Smith M.E."/>
            <person name="Heitman J."/>
            <person name="Vilgalys R."/>
            <person name="Stajich J.E."/>
        </authorList>
    </citation>
    <scope>NUCLEOTIDE SEQUENCE [LARGE SCALE GENOMIC DNA]</scope>
    <source>
        <strain evidence="5 6">LSU 92-RS-03</strain>
    </source>
</reference>
<gene>
    <name evidence="5" type="ORF">CU098_010270</name>
</gene>
<feature type="compositionally biased region" description="Low complexity" evidence="3">
    <location>
        <begin position="440"/>
        <end position="467"/>
    </location>
</feature>
<evidence type="ECO:0000313" key="6">
    <source>
        <dbReference type="Proteomes" id="UP000253551"/>
    </source>
</evidence>
<feature type="domain" description="Ras-GEF" evidence="4">
    <location>
        <begin position="76"/>
        <end position="322"/>
    </location>
</feature>
<dbReference type="Proteomes" id="UP000253551">
    <property type="component" value="Unassembled WGS sequence"/>
</dbReference>
<dbReference type="PROSITE" id="PS50009">
    <property type="entry name" value="RASGEF_CAT"/>
    <property type="match status" value="1"/>
</dbReference>
<accession>A0A367KF82</accession>
<dbReference type="SMART" id="SM00147">
    <property type="entry name" value="RasGEF"/>
    <property type="match status" value="1"/>
</dbReference>
<dbReference type="SUPFAM" id="SSF48366">
    <property type="entry name" value="Ras GEF"/>
    <property type="match status" value="1"/>
</dbReference>